<feature type="transmembrane region" description="Helical" evidence="1">
    <location>
        <begin position="100"/>
        <end position="121"/>
    </location>
</feature>
<keyword evidence="1" id="KW-0472">Membrane</keyword>
<dbReference type="Proteomes" id="UP000182077">
    <property type="component" value="Unassembled WGS sequence"/>
</dbReference>
<organism evidence="2 3">
    <name type="scientific">Enterococcus hermanniensis</name>
    <dbReference type="NCBI Taxonomy" id="249189"/>
    <lineage>
        <taxon>Bacteria</taxon>
        <taxon>Bacillati</taxon>
        <taxon>Bacillota</taxon>
        <taxon>Bacilli</taxon>
        <taxon>Lactobacillales</taxon>
        <taxon>Enterococcaceae</taxon>
        <taxon>Enterococcus</taxon>
    </lineage>
</organism>
<feature type="transmembrane region" description="Helical" evidence="1">
    <location>
        <begin position="183"/>
        <end position="204"/>
    </location>
</feature>
<feature type="transmembrane region" description="Helical" evidence="1">
    <location>
        <begin position="210"/>
        <end position="231"/>
    </location>
</feature>
<dbReference type="NCBIfam" id="NF038403">
    <property type="entry name" value="perm_prefix_1"/>
    <property type="match status" value="1"/>
</dbReference>
<dbReference type="RefSeq" id="WP_071857197.1">
    <property type="nucleotide sequence ID" value="NZ_JBHSHK010000001.1"/>
</dbReference>
<reference evidence="2 3" key="1">
    <citation type="submission" date="2014-12" db="EMBL/GenBank/DDBJ databases">
        <title>Draft genome sequences of 29 type strains of Enterococci.</title>
        <authorList>
            <person name="Zhong Z."/>
            <person name="Sun Z."/>
            <person name="Liu W."/>
            <person name="Zhang W."/>
            <person name="Zhang H."/>
        </authorList>
    </citation>
    <scope>NUCLEOTIDE SEQUENCE [LARGE SCALE GENOMIC DNA]</scope>
    <source>
        <strain evidence="2 3">DSM 17122</strain>
    </source>
</reference>
<dbReference type="InterPro" id="IPR047928">
    <property type="entry name" value="Perm_prefix_1"/>
</dbReference>
<keyword evidence="1" id="KW-1133">Transmembrane helix</keyword>
<comment type="caution">
    <text evidence="2">The sequence shown here is derived from an EMBL/GenBank/DDBJ whole genome shotgun (WGS) entry which is preliminary data.</text>
</comment>
<evidence type="ECO:0000313" key="2">
    <source>
        <dbReference type="EMBL" id="OJG46082.1"/>
    </source>
</evidence>
<feature type="transmembrane region" description="Helical" evidence="1">
    <location>
        <begin position="295"/>
        <end position="315"/>
    </location>
</feature>
<keyword evidence="1" id="KW-0812">Transmembrane</keyword>
<evidence type="ECO:0000256" key="1">
    <source>
        <dbReference type="SAM" id="Phobius"/>
    </source>
</evidence>
<dbReference type="STRING" id="249189.RV04_GL001248"/>
<sequence length="317" mass="35712">MDTIKNYLATLFLEFPNTPEVQRAKQEILTIMEDHYLALIEEGKSEHEAIGQVISEFGSVDELREMLQVEESSEPEPEPENEIEESEMIMYLSHRRKDTLGLGLGISGCLLAVGVLIGLSIHGAEMLGLLLFFVLLAVSVGFIIYNGMQLSKNGAILNDRYVSSNLGRVATKMKNEYQKSFQISLVFGICLCVLSIAPILFFQMFTYAEYGIPVMFFFLAIGVFLIIYGSVNYTSFDKFIDAKYFIADEDEPGPKAMYEKYGAAAPSKHLLARIYWPMVTLIYFGWSFLTGSWGSSWIIFILAGIMYSVLEAIFIKK</sequence>
<proteinExistence type="predicted"/>
<evidence type="ECO:0000313" key="3">
    <source>
        <dbReference type="Proteomes" id="UP000182077"/>
    </source>
</evidence>
<dbReference type="EMBL" id="JXKQ01000003">
    <property type="protein sequence ID" value="OJG46082.1"/>
    <property type="molecule type" value="Genomic_DNA"/>
</dbReference>
<feature type="transmembrane region" description="Helical" evidence="1">
    <location>
        <begin position="270"/>
        <end position="289"/>
    </location>
</feature>
<accession>A0A1L8TPN4</accession>
<feature type="transmembrane region" description="Helical" evidence="1">
    <location>
        <begin position="127"/>
        <end position="145"/>
    </location>
</feature>
<dbReference type="AlphaFoldDB" id="A0A1L8TPN4"/>
<gene>
    <name evidence="2" type="ORF">RV04_GL001248</name>
</gene>
<protein>
    <recommendedName>
        <fullName evidence="4">Beta-carotene 15,15'-monooxygenase</fullName>
    </recommendedName>
</protein>
<keyword evidence="3" id="KW-1185">Reference proteome</keyword>
<evidence type="ECO:0008006" key="4">
    <source>
        <dbReference type="Google" id="ProtNLM"/>
    </source>
</evidence>
<name>A0A1L8TPN4_9ENTE</name>
<dbReference type="OrthoDB" id="9815852at2"/>